<feature type="coiled-coil region" evidence="1">
    <location>
        <begin position="439"/>
        <end position="494"/>
    </location>
</feature>
<dbReference type="SUPFAM" id="SSF57997">
    <property type="entry name" value="Tropomyosin"/>
    <property type="match status" value="1"/>
</dbReference>
<feature type="domain" description="Short myomegalin-like EB1 binding protein N-terminal" evidence="3">
    <location>
        <begin position="155"/>
        <end position="359"/>
    </location>
</feature>
<organism evidence="5 6">
    <name type="scientific">Triplophysa rosa</name>
    <name type="common">Cave loach</name>
    <dbReference type="NCBI Taxonomy" id="992332"/>
    <lineage>
        <taxon>Eukaryota</taxon>
        <taxon>Metazoa</taxon>
        <taxon>Chordata</taxon>
        <taxon>Craniata</taxon>
        <taxon>Vertebrata</taxon>
        <taxon>Euteleostomi</taxon>
        <taxon>Actinopterygii</taxon>
        <taxon>Neopterygii</taxon>
        <taxon>Teleostei</taxon>
        <taxon>Ostariophysi</taxon>
        <taxon>Cypriniformes</taxon>
        <taxon>Nemacheilidae</taxon>
        <taxon>Triplophysa</taxon>
    </lineage>
</organism>
<feature type="compositionally biased region" description="Basic residues" evidence="2">
    <location>
        <begin position="1240"/>
        <end position="1250"/>
    </location>
</feature>
<comment type="caution">
    <text evidence="5">The sequence shown here is derived from an EMBL/GenBank/DDBJ whole genome shotgun (WGS) entry which is preliminary data.</text>
</comment>
<evidence type="ECO:0000259" key="4">
    <source>
        <dbReference type="Pfam" id="PF23246"/>
    </source>
</evidence>
<feature type="coiled-coil region" evidence="1">
    <location>
        <begin position="2174"/>
        <end position="2237"/>
    </location>
</feature>
<dbReference type="PANTHER" id="PTHR46501">
    <property type="entry name" value="MYOMEGALIN"/>
    <property type="match status" value="1"/>
</dbReference>
<keyword evidence="1" id="KW-0175">Coiled coil</keyword>
<evidence type="ECO:0000256" key="1">
    <source>
        <dbReference type="SAM" id="Coils"/>
    </source>
</evidence>
<evidence type="ECO:0000313" key="6">
    <source>
        <dbReference type="Proteomes" id="UP001059041"/>
    </source>
</evidence>
<evidence type="ECO:0000256" key="2">
    <source>
        <dbReference type="SAM" id="MobiDB-lite"/>
    </source>
</evidence>
<feature type="compositionally biased region" description="Basic and acidic residues" evidence="2">
    <location>
        <begin position="303"/>
        <end position="318"/>
    </location>
</feature>
<feature type="coiled-coil region" evidence="1">
    <location>
        <begin position="580"/>
        <end position="621"/>
    </location>
</feature>
<dbReference type="InterPro" id="IPR056273">
    <property type="entry name" value="CDK5RAP2_MYOME_CC"/>
</dbReference>
<evidence type="ECO:0000313" key="5">
    <source>
        <dbReference type="EMBL" id="KAI7790494.1"/>
    </source>
</evidence>
<dbReference type="Pfam" id="PF18615">
    <property type="entry name" value="SMYLE_N"/>
    <property type="match status" value="1"/>
</dbReference>
<dbReference type="InterPro" id="IPR052593">
    <property type="entry name" value="MT-associated_AKAP9-binding"/>
</dbReference>
<feature type="region of interest" description="Disordered" evidence="2">
    <location>
        <begin position="1597"/>
        <end position="1616"/>
    </location>
</feature>
<dbReference type="GO" id="GO:1903358">
    <property type="term" value="P:regulation of Golgi organization"/>
    <property type="evidence" value="ECO:0007669"/>
    <property type="project" value="TreeGrafter"/>
</dbReference>
<feature type="compositionally biased region" description="Basic and acidic residues" evidence="2">
    <location>
        <begin position="1371"/>
        <end position="1381"/>
    </location>
</feature>
<dbReference type="GO" id="GO:0005813">
    <property type="term" value="C:centrosome"/>
    <property type="evidence" value="ECO:0007669"/>
    <property type="project" value="TreeGrafter"/>
</dbReference>
<feature type="compositionally biased region" description="Acidic residues" evidence="2">
    <location>
        <begin position="1212"/>
        <end position="1223"/>
    </location>
</feature>
<feature type="region of interest" description="Disordered" evidence="2">
    <location>
        <begin position="1638"/>
        <end position="1663"/>
    </location>
</feature>
<dbReference type="GO" id="GO:0090063">
    <property type="term" value="P:positive regulation of microtubule nucleation"/>
    <property type="evidence" value="ECO:0007669"/>
    <property type="project" value="TreeGrafter"/>
</dbReference>
<accession>A0A9W7T6A4</accession>
<feature type="region of interest" description="Disordered" evidence="2">
    <location>
        <begin position="1366"/>
        <end position="1389"/>
    </location>
</feature>
<feature type="compositionally biased region" description="Basic and acidic residues" evidence="2">
    <location>
        <begin position="256"/>
        <end position="276"/>
    </location>
</feature>
<dbReference type="GO" id="GO:0007098">
    <property type="term" value="P:centrosome cycle"/>
    <property type="evidence" value="ECO:0007669"/>
    <property type="project" value="TreeGrafter"/>
</dbReference>
<dbReference type="GO" id="GO:0060090">
    <property type="term" value="F:molecular adaptor activity"/>
    <property type="evidence" value="ECO:0007669"/>
    <property type="project" value="TreeGrafter"/>
</dbReference>
<reference evidence="5" key="1">
    <citation type="submission" date="2021-02" db="EMBL/GenBank/DDBJ databases">
        <title>Comparative genomics reveals that relaxation of natural selection precedes convergent phenotypic evolution of cavefish.</title>
        <authorList>
            <person name="Peng Z."/>
        </authorList>
    </citation>
    <scope>NUCLEOTIDE SEQUENCE</scope>
    <source>
        <tissue evidence="5">Muscle</tissue>
    </source>
</reference>
<feature type="region of interest" description="Disordered" evidence="2">
    <location>
        <begin position="1209"/>
        <end position="1274"/>
    </location>
</feature>
<dbReference type="EMBL" id="JAFHDT010000100">
    <property type="protein sequence ID" value="KAI7790494.1"/>
    <property type="molecule type" value="Genomic_DNA"/>
</dbReference>
<dbReference type="InterPro" id="IPR040947">
    <property type="entry name" value="SMYLE_N"/>
</dbReference>
<protein>
    <submittedName>
        <fullName evidence="5">Myomegalin-like</fullName>
    </submittedName>
</protein>
<feature type="region of interest" description="Disordered" evidence="2">
    <location>
        <begin position="256"/>
        <end position="318"/>
    </location>
</feature>
<name>A0A9W7T6A4_TRIRA</name>
<dbReference type="PANTHER" id="PTHR46501:SF2">
    <property type="entry name" value="MYOMEGALIN"/>
    <property type="match status" value="1"/>
</dbReference>
<feature type="coiled-coil region" evidence="1">
    <location>
        <begin position="1763"/>
        <end position="1884"/>
    </location>
</feature>
<evidence type="ECO:0000259" key="3">
    <source>
        <dbReference type="Pfam" id="PF18615"/>
    </source>
</evidence>
<proteinExistence type="predicted"/>
<feature type="region of interest" description="Disordered" evidence="2">
    <location>
        <begin position="1075"/>
        <end position="1105"/>
    </location>
</feature>
<dbReference type="Pfam" id="PF23246">
    <property type="entry name" value="CC_CDK5RAP2"/>
    <property type="match status" value="1"/>
</dbReference>
<dbReference type="GO" id="GO:0005794">
    <property type="term" value="C:Golgi apparatus"/>
    <property type="evidence" value="ECO:0007669"/>
    <property type="project" value="TreeGrafter"/>
</dbReference>
<dbReference type="Proteomes" id="UP001059041">
    <property type="component" value="Unassembled WGS sequence"/>
</dbReference>
<feature type="coiled-coil region" evidence="1">
    <location>
        <begin position="695"/>
        <end position="764"/>
    </location>
</feature>
<gene>
    <name evidence="5" type="ORF">IRJ41_000968</name>
</gene>
<feature type="domain" description="CDK5 regulatory subunit-associated protein 2/Myomegalin coiled coil" evidence="4">
    <location>
        <begin position="968"/>
        <end position="1071"/>
    </location>
</feature>
<sequence length="2260" mass="258031">MYMQLIFLTSAVGRNKSLFTCVGCIFYQRTGVSVTTVLKLVKMKEVCRICARELCGNQRRWIFHPASKLNLQVLLSYALCCDMQRDGRCEFICSKCSFMLERMYRFDTVIARVEALSIERLHRLLQEKERLRQCISVLYRKNNRYLTGGMATRTVDDAKYSDLLQDDLVYSMYESWVDNEDQMPECIHVSQCPASDVSLRSRRCRVCRALRVADSDYEAVCKVPRKVARSVSCGPSTRYSTSRMASVCGEEQVLERERQRAISRSSDGDGTHRGREGSAASVESLEKTLNASPPERLQDDEEMGRKEENNPSSDSEDHVEAVALALSLVRKCAHRPVRSPRGSKLPVLIKTGFFNEGTHEDGSDQIFRSLFDDTDCLLVEPKLPRIRLDTVSELARAEELWHDEYMTLCVRKFPKSLMEEQQSQLNQYECAAGQCVSDLQKAQLQVHSLQMKIHEREDANKKLQEKLCEMETELRSIRQTAQNQERTLQNLTDSLTTKDSETQELRQVIECQNRTMSQLRETHHSHMMQAPDGSVDSVVLLQSSLLSCQLQLESCQREHKLTERHMEDVKRSGDRLQDNLQETLQHRETTEQHNQELRETLTRLRSELQVKTCELKDLEMNTRSEITNRDKTITQLQQRLHHKHALLQEYSDLLDRSPDSSETQKRDALLDALKSRIRDRDRALEGSIDEKFRCLEEKDAEVRRLQQAIREKDGDLERLNNILNNNNDTITSLESLVRRKDLDLERTQESCQKLKCLKQQSDEKHLHAIQERDNIIHQLQTALHTHNTHTEELRSVLLKEVSLGPADVIHELQSHLSVKERLLQEVMSQHSRQLQEHHRQITELLDTISTRDRHTEDYRVRSGQVISERLAQVQELRRQLLLREQKLNEVNRERERDAAVPAVRELQTLTSLLKEKDTFIQELLQVQDQVMLSSTPADAAQGVCASGRDDPDIQTVREELQLTLKKHKQTEMEVLELRGALEAAHDGSRLTDYQYFLQQLVSEQKILNQSLRSETKLYQNLRHIQNQRDSGGEKSDGALHAELNSLQALRGQLEEVLARTRATALALERAALTQMDYGESSSDEDDEEHESSSEAFTDSMEDEDDEIKVTAHSLRDSQNAGMSSGRVNMTILSHNLKVGERCDVKVTGRTERTRSRNTLPSLHEKKAALHLSETGSQLRCESESGSEFGLRAADEVSVKCGLLEKRELQTGDQEEEEKYDGDEDVRAPQGKRGPPCVKSRERRWKRRCTRPHSLDLGALPSHKPTAHHTAQDVEVRRDCEGSSNRGSDAIGFWQHVEAGLREQVEQLRNDVAVCHQESRELQERLMVSEATVHALNDQLKDYRELLTESAVQRDSKQVQVDLQDLGYETSGRSENEAERENASSPEVDELETCISLSGAVSRRGGWHGDSGGTQVDDPSSLKRLVQDLRAQLSRCHKVIRGLQLRVRSLSASSDYGSSMERTPRKVNWEFQSAGDEDEGWQSDAGPMKPSRELQELVSRVALLETQMKNSKLEGKSGPEEGKCATWPGKYNTLIQAQARELSHLRQRMREGRSICHILTHHLSDTTKAFEELLRANDIDYYMGQCFREQLSQSSSLAQRVSSKMSGRSEQQEEDKTRDELLAHRLNKELQRKDQIHTKLRPDTPCSSHAPFETTDQSDHTSFVSDDRMSTNEDLDVCSDMDVAIDFAQEDRAFSAPHSLSSYQLTAHTPHSFNDTPVSHHAPGHSAYPSHTSLMESSALWAMANIQSFDGSSYFQSGNSQSGVDVIEEHLREIRSLRQRLEDSIRTNERLRQQLEGRLSTAARETAAPTNIYIQSHDTVNELTNEITALKEENQALQSRLQTSTESSEEAEQLREAVLSGRVRLKQAGLEAERWKEELRRLQTHNCSQSQQIHQLRQDRQNNQEHTNRLQHEVSLLQQQLSESRTLLHSLQREQQLHERVWRERKSGPTGYACEVQYPSVELRELLMEVRALRAQLEHSVQENSALRIQLQKQLDQFVEPRPSPIFPVSPLRDALYRRQLLHDPSPSPPVRDVGAFPSGPLHSPFSELEENAVNTTDSLECHSDLEGDAPDGSFANRNGCHVIGHVDDYSALQQQVFEGSGLVRRMEATLQSSLNSALLEINSGKVLEYDALKTLLSDTKTLHQILDEAASLLKMFWRAALPSSDGPAHLIQREQSMRNEIQSLHLRIAEQEEVLQGTIQRLRNTNHTKESMEAFIVNQLSRTRDVLKKARANLEEKASHVSLQGLLIGVLLPPHVQRSP</sequence>
<keyword evidence="6" id="KW-1185">Reference proteome</keyword>